<feature type="domain" description="AMP-binding enzyme C-terminal" evidence="4">
    <location>
        <begin position="398"/>
        <end position="469"/>
    </location>
</feature>
<protein>
    <submittedName>
        <fullName evidence="5">AMP-binding protein</fullName>
    </submittedName>
</protein>
<dbReference type="InterPro" id="IPR045851">
    <property type="entry name" value="AMP-bd_C_sf"/>
</dbReference>
<evidence type="ECO:0000259" key="3">
    <source>
        <dbReference type="Pfam" id="PF00501"/>
    </source>
</evidence>
<dbReference type="Pfam" id="PF00501">
    <property type="entry name" value="AMP-binding"/>
    <property type="match status" value="1"/>
</dbReference>
<dbReference type="Proteomes" id="UP000429595">
    <property type="component" value="Unassembled WGS sequence"/>
</dbReference>
<dbReference type="Gene3D" id="3.30.300.30">
    <property type="match status" value="1"/>
</dbReference>
<dbReference type="AlphaFoldDB" id="A0A6I1FP51"/>
<dbReference type="PROSITE" id="PS00455">
    <property type="entry name" value="AMP_BINDING"/>
    <property type="match status" value="1"/>
</dbReference>
<comment type="caution">
    <text evidence="5">The sequence shown here is derived from an EMBL/GenBank/DDBJ whole genome shotgun (WGS) entry which is preliminary data.</text>
</comment>
<dbReference type="RefSeq" id="WP_152152592.1">
    <property type="nucleotide sequence ID" value="NZ_WEIO01000007.1"/>
</dbReference>
<dbReference type="InterPro" id="IPR000873">
    <property type="entry name" value="AMP-dep_synth/lig_dom"/>
</dbReference>
<evidence type="ECO:0000256" key="2">
    <source>
        <dbReference type="ARBA" id="ARBA00022598"/>
    </source>
</evidence>
<evidence type="ECO:0000313" key="6">
    <source>
        <dbReference type="Proteomes" id="UP000429595"/>
    </source>
</evidence>
<keyword evidence="2" id="KW-0436">Ligase</keyword>
<keyword evidence="6" id="KW-1185">Reference proteome</keyword>
<feature type="domain" description="AMP-dependent synthetase/ligase" evidence="3">
    <location>
        <begin position="10"/>
        <end position="348"/>
    </location>
</feature>
<evidence type="ECO:0000259" key="4">
    <source>
        <dbReference type="Pfam" id="PF13193"/>
    </source>
</evidence>
<dbReference type="GO" id="GO:0006631">
    <property type="term" value="P:fatty acid metabolic process"/>
    <property type="evidence" value="ECO:0007669"/>
    <property type="project" value="TreeGrafter"/>
</dbReference>
<reference evidence="5 6" key="1">
    <citation type="submission" date="2019-10" db="EMBL/GenBank/DDBJ databases">
        <title>Bacillus aerolatum sp. nov., isolated from bioaerosol of sport playgrounds.</title>
        <authorList>
            <person name="Chen P."/>
            <person name="Zhang G."/>
        </authorList>
    </citation>
    <scope>NUCLEOTIDE SEQUENCE [LARGE SCALE GENOMIC DNA]</scope>
    <source>
        <strain evidence="5 6">CX253</strain>
    </source>
</reference>
<dbReference type="PANTHER" id="PTHR43201">
    <property type="entry name" value="ACYL-COA SYNTHETASE"/>
    <property type="match status" value="1"/>
</dbReference>
<name>A0A6I1FP51_9BACI</name>
<evidence type="ECO:0000256" key="1">
    <source>
        <dbReference type="ARBA" id="ARBA00006432"/>
    </source>
</evidence>
<proteinExistence type="inferred from homology"/>
<dbReference type="InterPro" id="IPR020845">
    <property type="entry name" value="AMP-binding_CS"/>
</dbReference>
<comment type="similarity">
    <text evidence="1">Belongs to the ATP-dependent AMP-binding enzyme family.</text>
</comment>
<dbReference type="EMBL" id="WEIO01000007">
    <property type="protein sequence ID" value="KAB7705975.1"/>
    <property type="molecule type" value="Genomic_DNA"/>
</dbReference>
<organism evidence="5 6">
    <name type="scientific">Bacillus aerolatus</name>
    <dbReference type="NCBI Taxonomy" id="2653354"/>
    <lineage>
        <taxon>Bacteria</taxon>
        <taxon>Bacillati</taxon>
        <taxon>Bacillota</taxon>
        <taxon>Bacilli</taxon>
        <taxon>Bacillales</taxon>
        <taxon>Bacillaceae</taxon>
        <taxon>Bacillus</taxon>
    </lineage>
</organism>
<accession>A0A6I1FP51</accession>
<dbReference type="Pfam" id="PF13193">
    <property type="entry name" value="AMP-binding_C"/>
    <property type="match status" value="1"/>
</dbReference>
<dbReference type="NCBIfam" id="NF005797">
    <property type="entry name" value="PRK07638.1"/>
    <property type="match status" value="1"/>
</dbReference>
<sequence>MASITSVYSNHAKDHPCRTAVKTSNREVSWREWSELIHQTAGWFQTKHIPKKTVGIFMGNGLPFLQLFAGAAAAGWTAVPLDLKWSGDERQKRVRICQPAIIVTTRDLYDKIQSIHPHVLIWEDVSGEIYQIQSNSAEEISGDAPFYMGFTSGSTGEPKAFIRSQKTWTASFQCNKHDFRLGADEYVLVPGALIHSHFLYGAISTLFLGGTVHLLDKFSPNETMGVMLEHPVTAVYLVPTMMEALLKETGIVEKKITFISSGAKWEKESKRRIRDKFPNLDMFEFYGAGELSFVTALSNKENSEKPESVGKPCCGVEIQIRKADGGLAAPYETGKIYVKSGMVCTGYLSERGVQTIQDSAGWSTVDDMGCLDEEGYLYIAGREKNMILYGGINIFPEEIETVLSLHPDVELAAVFGVKDPYWGEIVTAVVKGSASKLELRKLCKEKLASYKIPRKWFFTEDIPLTAGGKIARAELKERLVKEVISHS</sequence>
<evidence type="ECO:0000313" key="5">
    <source>
        <dbReference type="EMBL" id="KAB7705975.1"/>
    </source>
</evidence>
<gene>
    <name evidence="5" type="ORF">F9802_12990</name>
</gene>
<dbReference type="PANTHER" id="PTHR43201:SF5">
    <property type="entry name" value="MEDIUM-CHAIN ACYL-COA LIGASE ACSF2, MITOCHONDRIAL"/>
    <property type="match status" value="1"/>
</dbReference>
<dbReference type="GO" id="GO:0031956">
    <property type="term" value="F:medium-chain fatty acid-CoA ligase activity"/>
    <property type="evidence" value="ECO:0007669"/>
    <property type="project" value="TreeGrafter"/>
</dbReference>
<dbReference type="InterPro" id="IPR025110">
    <property type="entry name" value="AMP-bd_C"/>
</dbReference>
<dbReference type="InterPro" id="IPR042099">
    <property type="entry name" value="ANL_N_sf"/>
</dbReference>
<dbReference type="Gene3D" id="3.40.50.12780">
    <property type="entry name" value="N-terminal domain of ligase-like"/>
    <property type="match status" value="1"/>
</dbReference>
<dbReference type="SUPFAM" id="SSF56801">
    <property type="entry name" value="Acetyl-CoA synthetase-like"/>
    <property type="match status" value="1"/>
</dbReference>